<dbReference type="Pfam" id="PF02656">
    <property type="entry name" value="DUF202"/>
    <property type="match status" value="1"/>
</dbReference>
<evidence type="ECO:0000256" key="7">
    <source>
        <dbReference type="SAM" id="Phobius"/>
    </source>
</evidence>
<evidence type="ECO:0000256" key="1">
    <source>
        <dbReference type="ARBA" id="ARBA00004128"/>
    </source>
</evidence>
<dbReference type="GO" id="GO:0033254">
    <property type="term" value="C:vacuolar transporter chaperone complex"/>
    <property type="evidence" value="ECO:0007669"/>
    <property type="project" value="TreeGrafter"/>
</dbReference>
<dbReference type="EMBL" id="LT553165">
    <property type="protein sequence ID" value="SAM00238.1"/>
    <property type="molecule type" value="Genomic_DNA"/>
</dbReference>
<dbReference type="STRING" id="4829.A0A163M0Y3"/>
<feature type="region of interest" description="Disordered" evidence="6">
    <location>
        <begin position="501"/>
        <end position="598"/>
    </location>
</feature>
<evidence type="ECO:0000313" key="9">
    <source>
        <dbReference type="EMBL" id="SAM00238.1"/>
    </source>
</evidence>
<organism evidence="9">
    <name type="scientific">Absidia glauca</name>
    <name type="common">Pin mould</name>
    <dbReference type="NCBI Taxonomy" id="4829"/>
    <lineage>
        <taxon>Eukaryota</taxon>
        <taxon>Fungi</taxon>
        <taxon>Fungi incertae sedis</taxon>
        <taxon>Mucoromycota</taxon>
        <taxon>Mucoromycotina</taxon>
        <taxon>Mucoromycetes</taxon>
        <taxon>Mucorales</taxon>
        <taxon>Cunninghamellaceae</taxon>
        <taxon>Absidia</taxon>
    </lineage>
</organism>
<keyword evidence="10" id="KW-1185">Reference proteome</keyword>
<keyword evidence="3 7" id="KW-0812">Transmembrane</keyword>
<dbReference type="InterPro" id="IPR042267">
    <property type="entry name" value="VTC_sf"/>
</dbReference>
<dbReference type="PANTHER" id="PTHR46140:SF2">
    <property type="entry name" value="VACUOLAR TRANSPORTER CHAPERONE 3 COMPLEX SUBUNIT 3-RELATED"/>
    <property type="match status" value="1"/>
</dbReference>
<dbReference type="Pfam" id="PF03105">
    <property type="entry name" value="SPX"/>
    <property type="match status" value="1"/>
</dbReference>
<feature type="compositionally biased region" description="Basic residues" evidence="6">
    <location>
        <begin position="512"/>
        <end position="523"/>
    </location>
</feature>
<gene>
    <name evidence="9" type="primary">ABSGL_05915.1 scaffold 7570</name>
</gene>
<protein>
    <recommendedName>
        <fullName evidence="8">SPX domain-containing protein</fullName>
    </recommendedName>
</protein>
<feature type="transmembrane region" description="Helical" evidence="7">
    <location>
        <begin position="725"/>
        <end position="742"/>
    </location>
</feature>
<evidence type="ECO:0000256" key="4">
    <source>
        <dbReference type="ARBA" id="ARBA00022989"/>
    </source>
</evidence>
<sequence length="754" mass="86759">MKFGSQLRDAIYPEWQNAYVDYDGLKKKLRKAEKDTPFSERDETEFVELLDNNLEKVYAFHQEKMEDIRTRTDHWAETIASQLPSNDSVEEMGNIQENINDIADDINRLARYSRINYTGFLKIVKKHDRHTDYVLRPMFMVRLNQCPFWNESNDSLLLKLSQLFAQVRQGGKTMSFQQPPVNNLTMMMDQQQQQQQQQQPQSRTIVKRFFVQADNVLELKTFVLRHLPVLVYRDNTGKKDNIDPPISTLYLDNADLDAYNSRVESAQGSQIIRLRWYGSAKRNNAIAFERRTLAEENCGELKDRFVIKDKYINDFLQGGHAYITKYSQKLRNTAGKTEQDVEDFERLVNQVQQTIMSQKMQPVLRTYYKRTAFQIPGDKRVRMALDTDLCFLREDSGVFDKVTRRPDDAWRRPDADIQFPFTDINESDINRYPFATFEIKMDLAPGQTEPEWVTDLQESGILDEAFDFSKFVHGIAVMFDTRVALLPYWLAQMEDDMNELPVLPSQTPSVGKKLHHISPHNKGKGQASEDNEDDTAAPSLRQRSTAADDDTNNERTTLLSRNNQTSTSSYTTFPKLNEPDHHLHHRPDESSSSSWPQRCMNDLGGLMRHIFLGQESSNPRPGYSSPVILPPGVKVPKKVVTPLRVEPKVFFANERTYFSWMSFGTLLATFSIALFNAGDAVGKVSGVVYTLVSLSTLLYGMGLYYRRRELIRQRAAGPYDDMVGPTVICFALLFAVGLNAYLKFTVKSPSLLYL</sequence>
<evidence type="ECO:0000256" key="2">
    <source>
        <dbReference type="ARBA" id="ARBA00022554"/>
    </source>
</evidence>
<dbReference type="Proteomes" id="UP000078561">
    <property type="component" value="Unassembled WGS sequence"/>
</dbReference>
<feature type="transmembrane region" description="Helical" evidence="7">
    <location>
        <begin position="687"/>
        <end position="705"/>
    </location>
</feature>
<dbReference type="OrthoDB" id="6493944at2759"/>
<dbReference type="GO" id="GO:0006799">
    <property type="term" value="P:polyphosphate biosynthetic process"/>
    <property type="evidence" value="ECO:0007669"/>
    <property type="project" value="UniProtKB-ARBA"/>
</dbReference>
<dbReference type="InterPro" id="IPR018966">
    <property type="entry name" value="VTC_domain"/>
</dbReference>
<dbReference type="CDD" id="cd14480">
    <property type="entry name" value="SPX_VTC2_like"/>
    <property type="match status" value="1"/>
</dbReference>
<keyword evidence="4 7" id="KW-1133">Transmembrane helix</keyword>
<evidence type="ECO:0000259" key="8">
    <source>
        <dbReference type="PROSITE" id="PS51382"/>
    </source>
</evidence>
<feature type="compositionally biased region" description="Polar residues" evidence="6">
    <location>
        <begin position="554"/>
        <end position="574"/>
    </location>
</feature>
<dbReference type="Pfam" id="PF09359">
    <property type="entry name" value="VTC"/>
    <property type="match status" value="1"/>
</dbReference>
<dbReference type="Gene3D" id="3.20.100.30">
    <property type="entry name" value="VTC, catalytic tunnel domain"/>
    <property type="match status" value="1"/>
</dbReference>
<feature type="transmembrane region" description="Helical" evidence="7">
    <location>
        <begin position="657"/>
        <end position="675"/>
    </location>
</feature>
<dbReference type="AlphaFoldDB" id="A0A163M0Y3"/>
<evidence type="ECO:0000313" key="10">
    <source>
        <dbReference type="Proteomes" id="UP000078561"/>
    </source>
</evidence>
<accession>A0A163M0Y3</accession>
<feature type="compositionally biased region" description="Basic and acidic residues" evidence="6">
    <location>
        <begin position="577"/>
        <end position="589"/>
    </location>
</feature>
<dbReference type="PROSITE" id="PS51382">
    <property type="entry name" value="SPX"/>
    <property type="match status" value="1"/>
</dbReference>
<keyword evidence="2" id="KW-0926">Vacuole</keyword>
<dbReference type="InParanoid" id="A0A163M0Y3"/>
<proteinExistence type="predicted"/>
<evidence type="ECO:0000256" key="5">
    <source>
        <dbReference type="ARBA" id="ARBA00023136"/>
    </source>
</evidence>
<evidence type="ECO:0000256" key="3">
    <source>
        <dbReference type="ARBA" id="ARBA00022692"/>
    </source>
</evidence>
<keyword evidence="5 7" id="KW-0472">Membrane</keyword>
<reference evidence="9" key="1">
    <citation type="submission" date="2016-04" db="EMBL/GenBank/DDBJ databases">
        <authorList>
            <person name="Evans L.H."/>
            <person name="Alamgir A."/>
            <person name="Owens N."/>
            <person name="Weber N.D."/>
            <person name="Virtaneva K."/>
            <person name="Barbian K."/>
            <person name="Babar A."/>
            <person name="Rosenke K."/>
        </authorList>
    </citation>
    <scope>NUCLEOTIDE SEQUENCE [LARGE SCALE GENOMIC DNA]</scope>
    <source>
        <strain evidence="9">CBS 101.48</strain>
    </source>
</reference>
<dbReference type="InterPro" id="IPR051572">
    <property type="entry name" value="VTC_Complex_Subunit"/>
</dbReference>
<comment type="subcellular location">
    <subcellularLocation>
        <location evidence="1">Vacuole membrane</location>
        <topology evidence="1">Multi-pass membrane protein</topology>
    </subcellularLocation>
</comment>
<dbReference type="OMA" id="KIHHEEW"/>
<feature type="domain" description="SPX" evidence="8">
    <location>
        <begin position="1"/>
        <end position="141"/>
    </location>
</feature>
<evidence type="ECO:0000256" key="6">
    <source>
        <dbReference type="SAM" id="MobiDB-lite"/>
    </source>
</evidence>
<dbReference type="PANTHER" id="PTHR46140">
    <property type="entry name" value="VACUOLAR TRANSPORTER CHAPERONE 1-RELATED"/>
    <property type="match status" value="1"/>
</dbReference>
<dbReference type="InterPro" id="IPR003807">
    <property type="entry name" value="DUF202"/>
</dbReference>
<dbReference type="GO" id="GO:0000329">
    <property type="term" value="C:fungal-type vacuole membrane"/>
    <property type="evidence" value="ECO:0007669"/>
    <property type="project" value="TreeGrafter"/>
</dbReference>
<dbReference type="InterPro" id="IPR004331">
    <property type="entry name" value="SPX_dom"/>
</dbReference>
<name>A0A163M0Y3_ABSGL</name>